<dbReference type="GO" id="GO:0016020">
    <property type="term" value="C:membrane"/>
    <property type="evidence" value="ECO:0007669"/>
    <property type="project" value="UniProtKB-SubCell"/>
</dbReference>
<dbReference type="GO" id="GO:0007156">
    <property type="term" value="P:homophilic cell adhesion via plasma membrane adhesion molecules"/>
    <property type="evidence" value="ECO:0007669"/>
    <property type="project" value="TreeGrafter"/>
</dbReference>
<reference evidence="8" key="2">
    <citation type="submission" date="2025-09" db="UniProtKB">
        <authorList>
            <consortium name="Ensembl"/>
        </authorList>
    </citation>
    <scope>IDENTIFICATION</scope>
</reference>
<evidence type="ECO:0000256" key="2">
    <source>
        <dbReference type="ARBA" id="ARBA00022729"/>
    </source>
</evidence>
<keyword evidence="2" id="KW-0732">Signal</keyword>
<dbReference type="InterPro" id="IPR007110">
    <property type="entry name" value="Ig-like_dom"/>
</dbReference>
<dbReference type="Pfam" id="PF07686">
    <property type="entry name" value="V-set"/>
    <property type="match status" value="1"/>
</dbReference>
<name>A0A3B4YQZ3_SERLL</name>
<evidence type="ECO:0000256" key="5">
    <source>
        <dbReference type="ARBA" id="ARBA00023157"/>
    </source>
</evidence>
<dbReference type="InterPro" id="IPR036179">
    <property type="entry name" value="Ig-like_dom_sf"/>
</dbReference>
<dbReference type="PROSITE" id="PS50835">
    <property type="entry name" value="IG_LIKE"/>
    <property type="match status" value="1"/>
</dbReference>
<accession>A0A3B4YQZ3</accession>
<dbReference type="PANTHER" id="PTHR23277">
    <property type="entry name" value="NECTIN-RELATED"/>
    <property type="match status" value="1"/>
</dbReference>
<dbReference type="InterPro" id="IPR003599">
    <property type="entry name" value="Ig_sub"/>
</dbReference>
<dbReference type="Ensembl" id="ENSSLDT00000033839.1">
    <property type="protein sequence ID" value="ENSSLDP00000032915.1"/>
    <property type="gene ID" value="ENSSLDG00000025221.1"/>
</dbReference>
<evidence type="ECO:0000259" key="7">
    <source>
        <dbReference type="PROSITE" id="PS50835"/>
    </source>
</evidence>
<organism evidence="8 9">
    <name type="scientific">Seriola lalandi dorsalis</name>
    <dbReference type="NCBI Taxonomy" id="1841481"/>
    <lineage>
        <taxon>Eukaryota</taxon>
        <taxon>Metazoa</taxon>
        <taxon>Chordata</taxon>
        <taxon>Craniata</taxon>
        <taxon>Vertebrata</taxon>
        <taxon>Euteleostomi</taxon>
        <taxon>Actinopterygii</taxon>
        <taxon>Neopterygii</taxon>
        <taxon>Teleostei</taxon>
        <taxon>Neoteleostei</taxon>
        <taxon>Acanthomorphata</taxon>
        <taxon>Carangaria</taxon>
        <taxon>Carangiformes</taxon>
        <taxon>Carangidae</taxon>
        <taxon>Seriola</taxon>
    </lineage>
</organism>
<evidence type="ECO:0000313" key="9">
    <source>
        <dbReference type="Proteomes" id="UP000261360"/>
    </source>
</evidence>
<evidence type="ECO:0000256" key="1">
    <source>
        <dbReference type="ARBA" id="ARBA00004370"/>
    </source>
</evidence>
<evidence type="ECO:0000256" key="3">
    <source>
        <dbReference type="ARBA" id="ARBA00022737"/>
    </source>
</evidence>
<dbReference type="InterPro" id="IPR013106">
    <property type="entry name" value="Ig_V-set"/>
</dbReference>
<dbReference type="PANTHER" id="PTHR23277:SF109">
    <property type="entry name" value="POLIOVIRUS RECEPTOR"/>
    <property type="match status" value="1"/>
</dbReference>
<sequence length="164" mass="18289">SAKVIILIYTAQGVNVWPEVTGYLGHDVTLPCQLIAAKENANITQVQWDLLQPEGKSITIIVFSSQFGVNIHQPSLKERLEITEQLLLIKNVEMRDAGSYMCTIATFPLGSFEGKTNLVVRGEYVKIPNQEKVTAMTAVVVKTTLMIPHYLTTSTNAILCYWFD</sequence>
<reference evidence="8" key="1">
    <citation type="submission" date="2025-08" db="UniProtKB">
        <authorList>
            <consortium name="Ensembl"/>
        </authorList>
    </citation>
    <scope>IDENTIFICATION</scope>
</reference>
<dbReference type="GO" id="GO:0005912">
    <property type="term" value="C:adherens junction"/>
    <property type="evidence" value="ECO:0007669"/>
    <property type="project" value="TreeGrafter"/>
</dbReference>
<dbReference type="SUPFAM" id="SSF48726">
    <property type="entry name" value="Immunoglobulin"/>
    <property type="match status" value="1"/>
</dbReference>
<comment type="subcellular location">
    <subcellularLocation>
        <location evidence="1">Membrane</location>
    </subcellularLocation>
</comment>
<evidence type="ECO:0000313" key="8">
    <source>
        <dbReference type="Ensembl" id="ENSSLDP00000032915.1"/>
    </source>
</evidence>
<proteinExistence type="predicted"/>
<dbReference type="InterPro" id="IPR013783">
    <property type="entry name" value="Ig-like_fold"/>
</dbReference>
<dbReference type="InterPro" id="IPR051427">
    <property type="entry name" value="Nectin/Nectin-like"/>
</dbReference>
<keyword evidence="4" id="KW-0472">Membrane</keyword>
<dbReference type="GO" id="GO:0007157">
    <property type="term" value="P:heterophilic cell-cell adhesion via plasma membrane cell adhesion molecules"/>
    <property type="evidence" value="ECO:0007669"/>
    <property type="project" value="TreeGrafter"/>
</dbReference>
<keyword evidence="6" id="KW-0325">Glycoprotein</keyword>
<evidence type="ECO:0000256" key="4">
    <source>
        <dbReference type="ARBA" id="ARBA00023136"/>
    </source>
</evidence>
<feature type="domain" description="Ig-like" evidence="7">
    <location>
        <begin position="25"/>
        <end position="104"/>
    </location>
</feature>
<keyword evidence="9" id="KW-1185">Reference proteome</keyword>
<dbReference type="Proteomes" id="UP000261360">
    <property type="component" value="Unplaced"/>
</dbReference>
<dbReference type="SMART" id="SM00409">
    <property type="entry name" value="IG"/>
    <property type="match status" value="1"/>
</dbReference>
<keyword evidence="5" id="KW-1015">Disulfide bond</keyword>
<dbReference type="GeneTree" id="ENSGT01030000234778"/>
<dbReference type="AlphaFoldDB" id="A0A3B4YQZ3"/>
<evidence type="ECO:0000256" key="6">
    <source>
        <dbReference type="ARBA" id="ARBA00023180"/>
    </source>
</evidence>
<keyword evidence="3" id="KW-0677">Repeat</keyword>
<protein>
    <recommendedName>
        <fullName evidence="7">Ig-like domain-containing protein</fullName>
    </recommendedName>
</protein>
<dbReference type="STRING" id="1841481.ENSSLDP00000032915"/>
<dbReference type="Gene3D" id="2.60.40.10">
    <property type="entry name" value="Immunoglobulins"/>
    <property type="match status" value="1"/>
</dbReference>